<dbReference type="GO" id="GO:0016020">
    <property type="term" value="C:membrane"/>
    <property type="evidence" value="ECO:0007669"/>
    <property type="project" value="TreeGrafter"/>
</dbReference>
<dbReference type="InterPro" id="IPR017853">
    <property type="entry name" value="GH"/>
</dbReference>
<dbReference type="Proteomes" id="UP000003167">
    <property type="component" value="Unassembled WGS sequence"/>
</dbReference>
<dbReference type="Pfam" id="PF02838">
    <property type="entry name" value="Glyco_hydro_20b"/>
    <property type="match status" value="1"/>
</dbReference>
<evidence type="ECO:0000256" key="4">
    <source>
        <dbReference type="ARBA" id="ARBA00022801"/>
    </source>
</evidence>
<keyword evidence="5" id="KW-0326">Glycosidase</keyword>
<evidence type="ECO:0000256" key="2">
    <source>
        <dbReference type="ARBA" id="ARBA00006285"/>
    </source>
</evidence>
<dbReference type="GO" id="GO:0004563">
    <property type="term" value="F:beta-N-acetylhexosaminidase activity"/>
    <property type="evidence" value="ECO:0007669"/>
    <property type="project" value="UniProtKB-EC"/>
</dbReference>
<comment type="catalytic activity">
    <reaction evidence="1">
        <text>Hydrolysis of terminal non-reducing N-acetyl-D-hexosamine residues in N-acetyl-beta-D-hexosaminides.</text>
        <dbReference type="EC" id="3.2.1.52"/>
    </reaction>
</comment>
<dbReference type="InterPro" id="IPR025705">
    <property type="entry name" value="Beta_hexosaminidase_sua/sub"/>
</dbReference>
<proteinExistence type="inferred from homology"/>
<evidence type="ECO:0000256" key="1">
    <source>
        <dbReference type="ARBA" id="ARBA00001231"/>
    </source>
</evidence>
<dbReference type="HOGENOM" id="CLU_007082_5_1_10"/>
<organism evidence="9 10">
    <name type="scientific">Segatella maculosa OT 289</name>
    <dbReference type="NCBI Taxonomy" id="999422"/>
    <lineage>
        <taxon>Bacteria</taxon>
        <taxon>Pseudomonadati</taxon>
        <taxon>Bacteroidota</taxon>
        <taxon>Bacteroidia</taxon>
        <taxon>Bacteroidales</taxon>
        <taxon>Prevotellaceae</taxon>
        <taxon>Segatella</taxon>
    </lineage>
</organism>
<dbReference type="SUPFAM" id="SSF55545">
    <property type="entry name" value="beta-N-acetylhexosaminidase-like domain"/>
    <property type="match status" value="1"/>
</dbReference>
<keyword evidence="10" id="KW-1185">Reference proteome</keyword>
<name>H1HQR6_9BACT</name>
<comment type="caution">
    <text evidence="9">The sequence shown here is derived from an EMBL/GenBank/DDBJ whole genome shotgun (WGS) entry which is preliminary data.</text>
</comment>
<dbReference type="InterPro" id="IPR015883">
    <property type="entry name" value="Glyco_hydro_20_cat"/>
</dbReference>
<dbReference type="InterPro" id="IPR029018">
    <property type="entry name" value="Hex-like_dom2"/>
</dbReference>
<dbReference type="PANTHER" id="PTHR22600:SF57">
    <property type="entry name" value="BETA-N-ACETYLHEXOSAMINIDASE"/>
    <property type="match status" value="1"/>
</dbReference>
<evidence type="ECO:0000256" key="3">
    <source>
        <dbReference type="ARBA" id="ARBA00012663"/>
    </source>
</evidence>
<gene>
    <name evidence="9" type="ORF">HMPREF9944_02510</name>
</gene>
<keyword evidence="4" id="KW-0378">Hydrolase</keyword>
<feature type="active site" description="Proton donor" evidence="6">
    <location>
        <position position="328"/>
    </location>
</feature>
<dbReference type="PATRIC" id="fig|999422.3.peg.2628"/>
<evidence type="ECO:0000259" key="7">
    <source>
        <dbReference type="Pfam" id="PF00728"/>
    </source>
</evidence>
<dbReference type="SUPFAM" id="SSF51445">
    <property type="entry name" value="(Trans)glycosidases"/>
    <property type="match status" value="1"/>
</dbReference>
<dbReference type="GO" id="GO:0005975">
    <property type="term" value="P:carbohydrate metabolic process"/>
    <property type="evidence" value="ECO:0007669"/>
    <property type="project" value="InterPro"/>
</dbReference>
<dbReference type="PRINTS" id="PR00738">
    <property type="entry name" value="GLHYDRLASE20"/>
</dbReference>
<dbReference type="Gene3D" id="3.20.20.80">
    <property type="entry name" value="Glycosidases"/>
    <property type="match status" value="1"/>
</dbReference>
<reference evidence="9 10" key="1">
    <citation type="submission" date="2011-12" db="EMBL/GenBank/DDBJ databases">
        <title>The Genome Sequence of Prevotella maculosa OT 289.</title>
        <authorList>
            <consortium name="The Broad Institute Genome Sequencing Platform"/>
            <person name="Earl A."/>
            <person name="Ward D."/>
            <person name="Feldgarden M."/>
            <person name="Gevers D."/>
            <person name="Izard J."/>
            <person name="Blanton J.M."/>
            <person name="Mathney J."/>
            <person name="Tanner A.C."/>
            <person name="Dewhirst F.E."/>
            <person name="Young S.K."/>
            <person name="Zeng Q."/>
            <person name="Gargeya S."/>
            <person name="Fitzgerald M."/>
            <person name="Haas B."/>
            <person name="Abouelleil A."/>
            <person name="Alvarado L."/>
            <person name="Arachchi H.M."/>
            <person name="Berlin A."/>
            <person name="Chapman S.B."/>
            <person name="Gearin G."/>
            <person name="Goldberg J."/>
            <person name="Griggs A."/>
            <person name="Gujja S."/>
            <person name="Hansen M."/>
            <person name="Heiman D."/>
            <person name="Howarth C."/>
            <person name="Larimer J."/>
            <person name="Lui A."/>
            <person name="MacDonald P.J.P."/>
            <person name="McCowen C."/>
            <person name="Montmayeur A."/>
            <person name="Murphy C."/>
            <person name="Neiman D."/>
            <person name="Pearson M."/>
            <person name="Priest M."/>
            <person name="Roberts A."/>
            <person name="Saif S."/>
            <person name="Shea T."/>
            <person name="Sisk P."/>
            <person name="Stolte C."/>
            <person name="Sykes S."/>
            <person name="Wortman J."/>
            <person name="Nusbaum C."/>
            <person name="Birren B."/>
        </authorList>
    </citation>
    <scope>NUCLEOTIDE SEQUENCE [LARGE SCALE GENOMIC DNA]</scope>
    <source>
        <strain evidence="9 10">OT 289</strain>
    </source>
</reference>
<dbReference type="InterPro" id="IPR015882">
    <property type="entry name" value="HEX_bac_N"/>
</dbReference>
<feature type="domain" description="Beta-hexosaminidase bacterial type N-terminal" evidence="8">
    <location>
        <begin position="27"/>
        <end position="151"/>
    </location>
</feature>
<evidence type="ECO:0000256" key="5">
    <source>
        <dbReference type="ARBA" id="ARBA00023295"/>
    </source>
</evidence>
<accession>H1HQR6</accession>
<evidence type="ECO:0000259" key="8">
    <source>
        <dbReference type="Pfam" id="PF02838"/>
    </source>
</evidence>
<dbReference type="STRING" id="999422.HMPREF9944_02510"/>
<dbReference type="OrthoDB" id="1090159at2"/>
<dbReference type="PANTHER" id="PTHR22600">
    <property type="entry name" value="BETA-HEXOSAMINIDASE"/>
    <property type="match status" value="1"/>
</dbReference>
<sequence>MRNLLLSTLLWLSVLTVTAQNGVWLSVPRPQKINLLKGNPFVIDQTTTIRVAANDSNMERNARFLLQDISQLTGLRLKTCAAMKLRQIVLSIDKNIGHPEGYTIMADSRCLTIAGSTPEAVFHGVQRLVKALPVKTGIKSVSLPAVSIDDYPRFAYRGFLLDVGRHFFTVDDVKRIIDILALHQVNYLHWHLTEDQGWRIEIKKYPLLTQIGARRDSTLSIPYTQIYDHEPVTGYYTQQEAHDIVKYAADRYITVIPEIDLPGHMLAALASYPELGCTGGPYSVPARFGVFEDVLCGGNPRALQFAKDVLTEVMDIFPSPYIHIGGDECPKTRWKDCPKCQARIKELGLTDNPGHTKENQLQTAFMADVEQVIKERGRKMMGWEEILDGTPEKTNIVMAWTGYMSALRSAQEGFPTIICPMQNFYFSNRGYNLLKGRDGIQRVYDVEPVAPALKPDKQRNIIGVEACVWTEWVKDMATVEWQMLPKIAAVSEVGWSDKYNKDFDAFMRRLSRLRPLYDLRQYRYRTDYFEP</sequence>
<feature type="domain" description="Glycoside hydrolase family 20 catalytic" evidence="7">
    <location>
        <begin position="154"/>
        <end position="497"/>
    </location>
</feature>
<dbReference type="CDD" id="cd06563">
    <property type="entry name" value="GH20_chitobiase-like"/>
    <property type="match status" value="1"/>
</dbReference>
<protein>
    <recommendedName>
        <fullName evidence="3">beta-N-acetylhexosaminidase</fullName>
        <ecNumber evidence="3">3.2.1.52</ecNumber>
    </recommendedName>
</protein>
<evidence type="ECO:0000313" key="10">
    <source>
        <dbReference type="Proteomes" id="UP000003167"/>
    </source>
</evidence>
<dbReference type="EC" id="3.2.1.52" evidence="3"/>
<dbReference type="AlphaFoldDB" id="H1HQR6"/>
<dbReference type="GO" id="GO:0030203">
    <property type="term" value="P:glycosaminoglycan metabolic process"/>
    <property type="evidence" value="ECO:0007669"/>
    <property type="project" value="TreeGrafter"/>
</dbReference>
<dbReference type="Pfam" id="PF00728">
    <property type="entry name" value="Glyco_hydro_20"/>
    <property type="match status" value="1"/>
</dbReference>
<comment type="similarity">
    <text evidence="2">Belongs to the glycosyl hydrolase 20 family.</text>
</comment>
<evidence type="ECO:0000313" key="9">
    <source>
        <dbReference type="EMBL" id="EHO65939.1"/>
    </source>
</evidence>
<dbReference type="EMBL" id="AGEK01000049">
    <property type="protein sequence ID" value="EHO65939.1"/>
    <property type="molecule type" value="Genomic_DNA"/>
</dbReference>
<evidence type="ECO:0000256" key="6">
    <source>
        <dbReference type="PIRSR" id="PIRSR625705-1"/>
    </source>
</evidence>
<dbReference type="RefSeq" id="WP_008566650.1">
    <property type="nucleotide sequence ID" value="NZ_JH594515.1"/>
</dbReference>
<dbReference type="Gene3D" id="3.30.379.10">
    <property type="entry name" value="Chitobiase/beta-hexosaminidase domain 2-like"/>
    <property type="match status" value="1"/>
</dbReference>